<dbReference type="GO" id="GO:0005634">
    <property type="term" value="C:nucleus"/>
    <property type="evidence" value="ECO:0007669"/>
    <property type="project" value="UniProtKB-SubCell"/>
</dbReference>
<dbReference type="OrthoDB" id="1430199at2759"/>
<dbReference type="InterPro" id="IPR023270">
    <property type="entry name" value="RCMT_NCL1"/>
</dbReference>
<dbReference type="Pfam" id="PF25378">
    <property type="entry name" value="PUA_NSUN2"/>
    <property type="match status" value="1"/>
</dbReference>
<feature type="region of interest" description="Disordered" evidence="10">
    <location>
        <begin position="313"/>
        <end position="347"/>
    </location>
</feature>
<evidence type="ECO:0000256" key="3">
    <source>
        <dbReference type="ARBA" id="ARBA00022603"/>
    </source>
</evidence>
<dbReference type="InterPro" id="IPR029063">
    <property type="entry name" value="SAM-dependent_MTases_sf"/>
</dbReference>
<evidence type="ECO:0000256" key="1">
    <source>
        <dbReference type="ARBA" id="ARBA00004123"/>
    </source>
</evidence>
<dbReference type="InterPro" id="IPR057286">
    <property type="entry name" value="PUA_NSUN2"/>
</dbReference>
<dbReference type="InterPro" id="IPR049560">
    <property type="entry name" value="MeTrfase_RsmB-F_NOP2_cat"/>
</dbReference>
<dbReference type="Proteomes" id="UP000595140">
    <property type="component" value="Unassembled WGS sequence"/>
</dbReference>
<keyword evidence="4 9" id="KW-0808">Transferase</keyword>
<keyword evidence="3 9" id="KW-0489">Methyltransferase</keyword>
<evidence type="ECO:0000256" key="10">
    <source>
        <dbReference type="SAM" id="MobiDB-lite"/>
    </source>
</evidence>
<dbReference type="PRINTS" id="PR02008">
    <property type="entry name" value="RCMTFAMILY"/>
</dbReference>
<comment type="caution">
    <text evidence="9">Lacks conserved residue(s) required for the propagation of feature annotation.</text>
</comment>
<dbReference type="InterPro" id="IPR001678">
    <property type="entry name" value="MeTrfase_RsmB-F_NOP2_dom"/>
</dbReference>
<dbReference type="EMBL" id="OOIL02003480">
    <property type="protein sequence ID" value="VFQ88229.1"/>
    <property type="molecule type" value="Genomic_DNA"/>
</dbReference>
<comment type="subcellular location">
    <subcellularLocation>
        <location evidence="1">Nucleus</location>
    </subcellularLocation>
</comment>
<evidence type="ECO:0000256" key="5">
    <source>
        <dbReference type="ARBA" id="ARBA00022691"/>
    </source>
</evidence>
<dbReference type="InterPro" id="IPR057285">
    <property type="entry name" value="Pre-PUA_NSUN2"/>
</dbReference>
<evidence type="ECO:0000256" key="7">
    <source>
        <dbReference type="ARBA" id="ARBA00022884"/>
    </source>
</evidence>
<dbReference type="Gene3D" id="3.40.50.150">
    <property type="entry name" value="Vaccinia Virus protein VP39"/>
    <property type="match status" value="2"/>
</dbReference>
<gene>
    <name evidence="12" type="ORF">CCAM_LOCUS30005</name>
</gene>
<sequence>MVPPLFLDVCPDHFVIDMCAAPGSKTFQLLEMISHMAEPGSLPSGLVIANDVDVQSGDGTLRKAPNIWSKWTGGMGNGLHGLQVQIAMQGISLLKVGGRMVYSTCSMNPVENEAVVAEVLHRCGQSVELLDVSNELPHLIRRPGLKRWKVKDKGVWLASYKDVPEHRRGSIVSGMFPSRKTHVDSSVNEVTSTELCDDGCNWNLRSVEVEQPTPTNTLEEEVSTLPLERCMRIVPHDQNTGAFFIAVFHKLSNPSFNHKDLVEKSTAEIKDASKGVEAESADIGGIQLPEGTKDADLLDKETDDAAFYNNSVKTSQENEADDDVHPSNYTSVSPQMAGRKRKLQTQGKGRGVDPVIFYRENEVTNKIRDFYGIKETFPFDGHLITRNSDVNNVKRIYYVSKSVKEVLELNFLASQQLKIASVGLKMFERQKSKDGASAPCAFCFSSEGVPLLLPHITKQVLYTSLVDLKHLLQYKNIKFTDFVDSNTGEKASNLLLGCCVVVLDNKDQKTAIACWRGRTSISVMASSLDCQELLERMSKYTVADKMPSLHGNTQSFVEAEDQTRDAPESAENSEIPIV</sequence>
<dbReference type="PROSITE" id="PS51686">
    <property type="entry name" value="SAM_MT_RSMB_NOP"/>
    <property type="match status" value="1"/>
</dbReference>
<name>A0A484MIA0_9ASTE</name>
<evidence type="ECO:0000313" key="12">
    <source>
        <dbReference type="EMBL" id="VFQ88229.1"/>
    </source>
</evidence>
<reference evidence="12 13" key="1">
    <citation type="submission" date="2018-04" db="EMBL/GenBank/DDBJ databases">
        <authorList>
            <person name="Vogel A."/>
        </authorList>
    </citation>
    <scope>NUCLEOTIDE SEQUENCE [LARGE SCALE GENOMIC DNA]</scope>
</reference>
<protein>
    <recommendedName>
        <fullName evidence="11">SAM-dependent MTase RsmB/NOP-type domain-containing protein</fullName>
    </recommendedName>
</protein>
<keyword evidence="7 9" id="KW-0694">RNA-binding</keyword>
<evidence type="ECO:0000256" key="8">
    <source>
        <dbReference type="ARBA" id="ARBA00023242"/>
    </source>
</evidence>
<keyword evidence="8" id="KW-0539">Nucleus</keyword>
<organism evidence="12 13">
    <name type="scientific">Cuscuta campestris</name>
    <dbReference type="NCBI Taxonomy" id="132261"/>
    <lineage>
        <taxon>Eukaryota</taxon>
        <taxon>Viridiplantae</taxon>
        <taxon>Streptophyta</taxon>
        <taxon>Embryophyta</taxon>
        <taxon>Tracheophyta</taxon>
        <taxon>Spermatophyta</taxon>
        <taxon>Magnoliopsida</taxon>
        <taxon>eudicotyledons</taxon>
        <taxon>Gunneridae</taxon>
        <taxon>Pentapetalae</taxon>
        <taxon>asterids</taxon>
        <taxon>lamiids</taxon>
        <taxon>Solanales</taxon>
        <taxon>Convolvulaceae</taxon>
        <taxon>Cuscuteae</taxon>
        <taxon>Cuscuta</taxon>
        <taxon>Cuscuta subgen. Grammica</taxon>
        <taxon>Cuscuta sect. Cleistogrammica</taxon>
    </lineage>
</organism>
<feature type="region of interest" description="Disordered" evidence="10">
    <location>
        <begin position="557"/>
        <end position="578"/>
    </location>
</feature>
<evidence type="ECO:0000259" key="11">
    <source>
        <dbReference type="PROSITE" id="PS51686"/>
    </source>
</evidence>
<dbReference type="AlphaFoldDB" id="A0A484MIA0"/>
<feature type="domain" description="SAM-dependent MTase RsmB/NOP-type" evidence="11">
    <location>
        <begin position="1"/>
        <end position="251"/>
    </location>
</feature>
<evidence type="ECO:0000256" key="4">
    <source>
        <dbReference type="ARBA" id="ARBA00022679"/>
    </source>
</evidence>
<dbReference type="GO" id="GO:0016428">
    <property type="term" value="F:tRNA (cytidine-5-)-methyltransferase activity"/>
    <property type="evidence" value="ECO:0007669"/>
    <property type="project" value="InterPro"/>
</dbReference>
<evidence type="ECO:0000256" key="2">
    <source>
        <dbReference type="ARBA" id="ARBA00022555"/>
    </source>
</evidence>
<keyword evidence="13" id="KW-1185">Reference proteome</keyword>
<dbReference type="SUPFAM" id="SSF53335">
    <property type="entry name" value="S-adenosyl-L-methionine-dependent methyltransferases"/>
    <property type="match status" value="1"/>
</dbReference>
<evidence type="ECO:0000256" key="6">
    <source>
        <dbReference type="ARBA" id="ARBA00022694"/>
    </source>
</evidence>
<dbReference type="PANTHER" id="PTHR22808:SF1">
    <property type="entry name" value="RNA CYTOSINE-C(5)-METHYLTRANSFERASE NSUN2-RELATED"/>
    <property type="match status" value="1"/>
</dbReference>
<dbReference type="Pfam" id="PF01189">
    <property type="entry name" value="Methyltr_RsmB-F"/>
    <property type="match status" value="1"/>
</dbReference>
<dbReference type="GO" id="GO:0030488">
    <property type="term" value="P:tRNA methylation"/>
    <property type="evidence" value="ECO:0007669"/>
    <property type="project" value="UniProtKB-ARBA"/>
</dbReference>
<keyword evidence="2" id="KW-0820">tRNA-binding</keyword>
<evidence type="ECO:0000313" key="13">
    <source>
        <dbReference type="Proteomes" id="UP000595140"/>
    </source>
</evidence>
<dbReference type="PANTHER" id="PTHR22808">
    <property type="entry name" value="NCL1 YEAST -RELATED NOL1/NOP2/FMU SUN DOMAIN-CONTAINING"/>
    <property type="match status" value="1"/>
</dbReference>
<keyword evidence="5 9" id="KW-0949">S-adenosyl-L-methionine</keyword>
<dbReference type="GO" id="GO:0000049">
    <property type="term" value="F:tRNA binding"/>
    <property type="evidence" value="ECO:0007669"/>
    <property type="project" value="UniProtKB-KW"/>
</dbReference>
<dbReference type="Pfam" id="PF25376">
    <property type="entry name" value="Pre-PUA_NSUN2"/>
    <property type="match status" value="1"/>
</dbReference>
<dbReference type="InterPro" id="IPR023267">
    <property type="entry name" value="RCMT"/>
</dbReference>
<comment type="similarity">
    <text evidence="9">Belongs to the class I-like SAM-binding methyltransferase superfamily. RsmB/NOP family.</text>
</comment>
<accession>A0A484MIA0</accession>
<proteinExistence type="inferred from homology"/>
<keyword evidence="6" id="KW-0819">tRNA processing</keyword>
<feature type="active site" description="Nucleophile" evidence="9">
    <location>
        <position position="105"/>
    </location>
</feature>
<dbReference type="PRINTS" id="PR02011">
    <property type="entry name" value="RCMTNCL1"/>
</dbReference>
<evidence type="ECO:0000256" key="9">
    <source>
        <dbReference type="PROSITE-ProRule" id="PRU01023"/>
    </source>
</evidence>